<evidence type="ECO:0000313" key="3">
    <source>
        <dbReference type="Proteomes" id="UP001217089"/>
    </source>
</evidence>
<proteinExistence type="predicted"/>
<organism evidence="2 3">
    <name type="scientific">Tegillarca granosa</name>
    <name type="common">Malaysian cockle</name>
    <name type="synonym">Anadara granosa</name>
    <dbReference type="NCBI Taxonomy" id="220873"/>
    <lineage>
        <taxon>Eukaryota</taxon>
        <taxon>Metazoa</taxon>
        <taxon>Spiralia</taxon>
        <taxon>Lophotrochozoa</taxon>
        <taxon>Mollusca</taxon>
        <taxon>Bivalvia</taxon>
        <taxon>Autobranchia</taxon>
        <taxon>Pteriomorphia</taxon>
        <taxon>Arcoida</taxon>
        <taxon>Arcoidea</taxon>
        <taxon>Arcidae</taxon>
        <taxon>Tegillarca</taxon>
    </lineage>
</organism>
<dbReference type="InterPro" id="IPR001206">
    <property type="entry name" value="Diacylglycerol_kinase_cat_dom"/>
</dbReference>
<dbReference type="InterPro" id="IPR016064">
    <property type="entry name" value="NAD/diacylglycerol_kinase_sf"/>
</dbReference>
<dbReference type="InterPro" id="IPR050187">
    <property type="entry name" value="Lipid_Phosphate_FormReg"/>
</dbReference>
<dbReference type="PANTHER" id="PTHR12358:SF111">
    <property type="entry name" value="CERAMIDE KINASE, ISOFORM A"/>
    <property type="match status" value="1"/>
</dbReference>
<keyword evidence="3" id="KW-1185">Reference proteome</keyword>
<accession>A0ABQ9EI81</accession>
<evidence type="ECO:0000259" key="1">
    <source>
        <dbReference type="PROSITE" id="PS50146"/>
    </source>
</evidence>
<reference evidence="2 3" key="1">
    <citation type="submission" date="2022-12" db="EMBL/GenBank/DDBJ databases">
        <title>Chromosome-level genome of Tegillarca granosa.</title>
        <authorList>
            <person name="Kim J."/>
        </authorList>
    </citation>
    <scope>NUCLEOTIDE SEQUENCE [LARGE SCALE GENOMIC DNA]</scope>
    <source>
        <strain evidence="2">Teg-2019</strain>
        <tissue evidence="2">Adductor muscle</tissue>
    </source>
</reference>
<gene>
    <name evidence="2" type="ORF">KUTeg_019516</name>
</gene>
<dbReference type="Proteomes" id="UP001217089">
    <property type="component" value="Unassembled WGS sequence"/>
</dbReference>
<dbReference type="PANTHER" id="PTHR12358">
    <property type="entry name" value="SPHINGOSINE KINASE"/>
    <property type="match status" value="1"/>
</dbReference>
<dbReference type="EMBL" id="JARBDR010000917">
    <property type="protein sequence ID" value="KAJ8303120.1"/>
    <property type="molecule type" value="Genomic_DNA"/>
</dbReference>
<dbReference type="PROSITE" id="PS50146">
    <property type="entry name" value="DAGK"/>
    <property type="match status" value="1"/>
</dbReference>
<comment type="caution">
    <text evidence="2">The sequence shown here is derived from an EMBL/GenBank/DDBJ whole genome shotgun (WGS) entry which is preliminary data.</text>
</comment>
<dbReference type="Pfam" id="PF00781">
    <property type="entry name" value="DAGK_cat"/>
    <property type="match status" value="1"/>
</dbReference>
<evidence type="ECO:0000313" key="2">
    <source>
        <dbReference type="EMBL" id="KAJ8303120.1"/>
    </source>
</evidence>
<protein>
    <recommendedName>
        <fullName evidence="1">DAGKc domain-containing protein</fullName>
    </recommendedName>
</protein>
<feature type="domain" description="DAGKc" evidence="1">
    <location>
        <begin position="97"/>
        <end position="245"/>
    </location>
</feature>
<sequence length="429" mass="48562">MSLNFNLDGNPVKCVLTDSHLNIEKAKTTESIEISDIIGLVAKPVENGKTTGTINVFIIQKLDKFKLKKKELNFKSEQGTCTEFGILLKERLDSLADRPKRLLVMISPPAGRQQGEKIYQNVVAPIFDIAGITTEVVETPSHIHDFMSTYDYNKVDGFVVCGGDGSYNQMFSPLLERSQKEAGVDHNDPTVDLKPTLKPIGIIPTGTRNCAARISQGCTDPLTAALHIVKGNKRRLPVSGIYSDNKCFRFCSLFVGFGMSTELFYYTENFRWMKTMRYLRMSESDAAGETVKDQIEPGNIIEIDGRYVDILMHIHDFLNFDYNFTSAGYKYNNCELNVYNTTYPSRGSLLKNFMNRMFNNSEDIVNPPYIQNYKISGYKVTVDMQVDSAVEFPYRIMADAEYINLKDPEWEIRFKGPVVTVYSSLPVKT</sequence>
<name>A0ABQ9EI81_TEGGR</name>
<dbReference type="InterPro" id="IPR017438">
    <property type="entry name" value="ATP-NAD_kinase_N"/>
</dbReference>
<dbReference type="SUPFAM" id="SSF111331">
    <property type="entry name" value="NAD kinase/diacylglycerol kinase-like"/>
    <property type="match status" value="1"/>
</dbReference>
<dbReference type="Gene3D" id="3.40.50.10330">
    <property type="entry name" value="Probable inorganic polyphosphate/atp-NAD kinase, domain 1"/>
    <property type="match status" value="1"/>
</dbReference>